<accession>A0A803NRX8</accession>
<evidence type="ECO:0000313" key="2">
    <source>
        <dbReference type="EnsemblPlants" id="cds.evm.model.02.103"/>
    </source>
</evidence>
<dbReference type="Proteomes" id="UP000596661">
    <property type="component" value="Chromosome 2"/>
</dbReference>
<dbReference type="EMBL" id="UZAU01000087">
    <property type="status" value="NOT_ANNOTATED_CDS"/>
    <property type="molecule type" value="Genomic_DNA"/>
</dbReference>
<dbReference type="Pfam" id="PF13952">
    <property type="entry name" value="DUF4216"/>
    <property type="match status" value="1"/>
</dbReference>
<evidence type="ECO:0000313" key="3">
    <source>
        <dbReference type="Proteomes" id="UP000596661"/>
    </source>
</evidence>
<feature type="domain" description="DUF4216" evidence="1">
    <location>
        <begin position="46"/>
        <end position="110"/>
    </location>
</feature>
<organism evidence="2 3">
    <name type="scientific">Cannabis sativa</name>
    <name type="common">Hemp</name>
    <name type="synonym">Marijuana</name>
    <dbReference type="NCBI Taxonomy" id="3483"/>
    <lineage>
        <taxon>Eukaryota</taxon>
        <taxon>Viridiplantae</taxon>
        <taxon>Streptophyta</taxon>
        <taxon>Embryophyta</taxon>
        <taxon>Tracheophyta</taxon>
        <taxon>Spermatophyta</taxon>
        <taxon>Magnoliopsida</taxon>
        <taxon>eudicotyledons</taxon>
        <taxon>Gunneridae</taxon>
        <taxon>Pentapetalae</taxon>
        <taxon>rosids</taxon>
        <taxon>fabids</taxon>
        <taxon>Rosales</taxon>
        <taxon>Cannabaceae</taxon>
        <taxon>Cannabis</taxon>
    </lineage>
</organism>
<name>A0A803NRX8_CANSA</name>
<proteinExistence type="predicted"/>
<evidence type="ECO:0000259" key="1">
    <source>
        <dbReference type="Pfam" id="PF13952"/>
    </source>
</evidence>
<protein>
    <recommendedName>
        <fullName evidence="1">DUF4216 domain-containing protein</fullName>
    </recommendedName>
</protein>
<dbReference type="InterPro" id="IPR025312">
    <property type="entry name" value="DUF4216"/>
</dbReference>
<dbReference type="Gramene" id="evm.model.02.103">
    <property type="protein sequence ID" value="cds.evm.model.02.103"/>
    <property type="gene ID" value="evm.TU.02.103"/>
</dbReference>
<reference evidence="2" key="2">
    <citation type="submission" date="2021-03" db="UniProtKB">
        <authorList>
            <consortium name="EnsemblPlants"/>
        </authorList>
    </citation>
    <scope>IDENTIFICATION</scope>
</reference>
<dbReference type="PANTHER" id="PTHR48258">
    <property type="entry name" value="DUF4218 DOMAIN-CONTAINING PROTEIN-RELATED"/>
    <property type="match status" value="1"/>
</dbReference>
<dbReference type="PANTHER" id="PTHR48258:SF6">
    <property type="entry name" value="LEUCINE-RICH REPEAT DOMAIN, L DOMAIN-CONTAINING PROTEIN"/>
    <property type="match status" value="1"/>
</dbReference>
<reference evidence="2" key="1">
    <citation type="submission" date="2018-11" db="EMBL/GenBank/DDBJ databases">
        <authorList>
            <person name="Grassa J C."/>
        </authorList>
    </citation>
    <scope>NUCLEOTIDE SEQUENCE [LARGE SCALE GENOMIC DNA]</scope>
</reference>
<sequence>MHVEKNVCDSLLATILDNDKLKDTINARHDLKKLGVREWLWIYDDGNVTLLYCKWFKSDPCRRKTITENNATSINVSEEWYKDNPFILVIQTKQVFYLIDLLRGRNWKIVEDVNHRQFWDIEDELDEDAVHDTSSSNFL</sequence>
<keyword evidence="3" id="KW-1185">Reference proteome</keyword>
<dbReference type="EnsemblPlants" id="evm.model.02.103">
    <property type="protein sequence ID" value="cds.evm.model.02.103"/>
    <property type="gene ID" value="evm.TU.02.103"/>
</dbReference>
<dbReference type="AlphaFoldDB" id="A0A803NRX8"/>